<sequence>MNFALFIMSTTNQSSLSVSAINNSESVQYVASDPDIFHPATKRFKQRAFGQLPIVSRLHADGVGIAVPTAKEIPAVHGQDVFMLA</sequence>
<gene>
    <name evidence="1" type="ORF">DPMN_087058</name>
</gene>
<proteinExistence type="predicted"/>
<comment type="caution">
    <text evidence="1">The sequence shown here is derived from an EMBL/GenBank/DDBJ whole genome shotgun (WGS) entry which is preliminary data.</text>
</comment>
<dbReference type="EMBL" id="JAIWYP010000003">
    <property type="protein sequence ID" value="KAH3844796.1"/>
    <property type="molecule type" value="Genomic_DNA"/>
</dbReference>
<reference evidence="1" key="2">
    <citation type="submission" date="2020-11" db="EMBL/GenBank/DDBJ databases">
        <authorList>
            <person name="McCartney M.A."/>
            <person name="Auch B."/>
            <person name="Kono T."/>
            <person name="Mallez S."/>
            <person name="Becker A."/>
            <person name="Gohl D.M."/>
            <person name="Silverstein K.A.T."/>
            <person name="Koren S."/>
            <person name="Bechman K.B."/>
            <person name="Herman A."/>
            <person name="Abrahante J.E."/>
            <person name="Garbe J."/>
        </authorList>
    </citation>
    <scope>NUCLEOTIDE SEQUENCE</scope>
    <source>
        <strain evidence="1">Duluth1</strain>
        <tissue evidence="1">Whole animal</tissue>
    </source>
</reference>
<reference evidence="1" key="1">
    <citation type="journal article" date="2019" name="bioRxiv">
        <title>The Genome of the Zebra Mussel, Dreissena polymorpha: A Resource for Invasive Species Research.</title>
        <authorList>
            <person name="McCartney M.A."/>
            <person name="Auch B."/>
            <person name="Kono T."/>
            <person name="Mallez S."/>
            <person name="Zhang Y."/>
            <person name="Obille A."/>
            <person name="Becker A."/>
            <person name="Abrahante J.E."/>
            <person name="Garbe J."/>
            <person name="Badalamenti J.P."/>
            <person name="Herman A."/>
            <person name="Mangelson H."/>
            <person name="Liachko I."/>
            <person name="Sullivan S."/>
            <person name="Sone E.D."/>
            <person name="Koren S."/>
            <person name="Silverstein K.A.T."/>
            <person name="Beckman K.B."/>
            <person name="Gohl D.M."/>
        </authorList>
    </citation>
    <scope>NUCLEOTIDE SEQUENCE</scope>
    <source>
        <strain evidence="1">Duluth1</strain>
        <tissue evidence="1">Whole animal</tissue>
    </source>
</reference>
<accession>A0A9D4KTG5</accession>
<name>A0A9D4KTG5_DREPO</name>
<dbReference type="AlphaFoldDB" id="A0A9D4KTG5"/>
<dbReference type="Proteomes" id="UP000828390">
    <property type="component" value="Unassembled WGS sequence"/>
</dbReference>
<organism evidence="1 2">
    <name type="scientific">Dreissena polymorpha</name>
    <name type="common">Zebra mussel</name>
    <name type="synonym">Mytilus polymorpha</name>
    <dbReference type="NCBI Taxonomy" id="45954"/>
    <lineage>
        <taxon>Eukaryota</taxon>
        <taxon>Metazoa</taxon>
        <taxon>Spiralia</taxon>
        <taxon>Lophotrochozoa</taxon>
        <taxon>Mollusca</taxon>
        <taxon>Bivalvia</taxon>
        <taxon>Autobranchia</taxon>
        <taxon>Heteroconchia</taxon>
        <taxon>Euheterodonta</taxon>
        <taxon>Imparidentia</taxon>
        <taxon>Neoheterodontei</taxon>
        <taxon>Myida</taxon>
        <taxon>Dreissenoidea</taxon>
        <taxon>Dreissenidae</taxon>
        <taxon>Dreissena</taxon>
    </lineage>
</organism>
<evidence type="ECO:0000313" key="2">
    <source>
        <dbReference type="Proteomes" id="UP000828390"/>
    </source>
</evidence>
<evidence type="ECO:0000313" key="1">
    <source>
        <dbReference type="EMBL" id="KAH3844796.1"/>
    </source>
</evidence>
<keyword evidence="2" id="KW-1185">Reference proteome</keyword>
<protein>
    <submittedName>
        <fullName evidence="1">Uncharacterized protein</fullName>
    </submittedName>
</protein>